<keyword evidence="7" id="KW-0636">Prenylation</keyword>
<dbReference type="Gene3D" id="3.40.50.300">
    <property type="entry name" value="P-loop containing nucleotide triphosphate hydrolases"/>
    <property type="match status" value="2"/>
</dbReference>
<protein>
    <submittedName>
        <fullName evidence="8">Ras- protein Rab-11A</fullName>
    </submittedName>
</protein>
<evidence type="ECO:0000256" key="4">
    <source>
        <dbReference type="ARBA" id="ARBA00023134"/>
    </source>
</evidence>
<dbReference type="InterPro" id="IPR001806">
    <property type="entry name" value="Small_GTPase"/>
</dbReference>
<dbReference type="InterPro" id="IPR050209">
    <property type="entry name" value="Rab_GTPases_membrane_traffic"/>
</dbReference>
<dbReference type="Proteomes" id="UP000738359">
    <property type="component" value="Unassembled WGS sequence"/>
</dbReference>
<evidence type="ECO:0000256" key="7">
    <source>
        <dbReference type="ARBA" id="ARBA00023289"/>
    </source>
</evidence>
<dbReference type="Pfam" id="PF00071">
    <property type="entry name" value="Ras"/>
    <property type="match status" value="2"/>
</dbReference>
<organism evidence="8 9">
    <name type="scientific">Mortierella alpina</name>
    <name type="common">Oleaginous fungus</name>
    <name type="synonym">Mortierella renispora</name>
    <dbReference type="NCBI Taxonomy" id="64518"/>
    <lineage>
        <taxon>Eukaryota</taxon>
        <taxon>Fungi</taxon>
        <taxon>Fungi incertae sedis</taxon>
        <taxon>Mucoromycota</taxon>
        <taxon>Mortierellomycotina</taxon>
        <taxon>Mortierellomycetes</taxon>
        <taxon>Mortierellales</taxon>
        <taxon>Mortierellaceae</taxon>
        <taxon>Mortierella</taxon>
    </lineage>
</organism>
<evidence type="ECO:0000256" key="1">
    <source>
        <dbReference type="ARBA" id="ARBA00004635"/>
    </source>
</evidence>
<evidence type="ECO:0000313" key="8">
    <source>
        <dbReference type="EMBL" id="KAF9947196.1"/>
    </source>
</evidence>
<comment type="subcellular location">
    <subcellularLocation>
        <location evidence="1">Membrane</location>
        <topology evidence="1">Lipid-anchor</topology>
    </subcellularLocation>
</comment>
<dbReference type="PROSITE" id="PS51419">
    <property type="entry name" value="RAB"/>
    <property type="match status" value="2"/>
</dbReference>
<dbReference type="PROSITE" id="PS51421">
    <property type="entry name" value="RAS"/>
    <property type="match status" value="1"/>
</dbReference>
<reference evidence="8" key="1">
    <citation type="journal article" date="2020" name="Fungal Divers.">
        <title>Resolving the Mortierellaceae phylogeny through synthesis of multi-gene phylogenetics and phylogenomics.</title>
        <authorList>
            <person name="Vandepol N."/>
            <person name="Liber J."/>
            <person name="Desiro A."/>
            <person name="Na H."/>
            <person name="Kennedy M."/>
            <person name="Barry K."/>
            <person name="Grigoriev I.V."/>
            <person name="Miller A.N."/>
            <person name="O'Donnell K."/>
            <person name="Stajich J.E."/>
            <person name="Bonito G."/>
        </authorList>
    </citation>
    <scope>NUCLEOTIDE SEQUENCE</scope>
    <source>
        <strain evidence="8">CK1249</strain>
    </source>
</reference>
<dbReference type="PRINTS" id="PR00449">
    <property type="entry name" value="RASTRNSFRMNG"/>
</dbReference>
<keyword evidence="3" id="KW-0547">Nucleotide-binding</keyword>
<dbReference type="PANTHER" id="PTHR47979">
    <property type="entry name" value="DRAB11-RELATED"/>
    <property type="match status" value="1"/>
</dbReference>
<comment type="caution">
    <text evidence="8">The sequence shown here is derived from an EMBL/GenBank/DDBJ whole genome shotgun (WGS) entry which is preliminary data.</text>
</comment>
<dbReference type="FunFam" id="3.40.50.300:FF:001447">
    <property type="entry name" value="Ras-related protein Rab-1B"/>
    <property type="match status" value="1"/>
</dbReference>
<dbReference type="AlphaFoldDB" id="A0A9P6LVR8"/>
<keyword evidence="4" id="KW-0342">GTP-binding</keyword>
<evidence type="ECO:0000256" key="6">
    <source>
        <dbReference type="ARBA" id="ARBA00023288"/>
    </source>
</evidence>
<dbReference type="InterPro" id="IPR005225">
    <property type="entry name" value="Small_GTP-bd"/>
</dbReference>
<gene>
    <name evidence="8" type="primary">RAB11</name>
    <name evidence="8" type="ORF">BGZ70_002829</name>
</gene>
<dbReference type="GO" id="GO:0003924">
    <property type="term" value="F:GTPase activity"/>
    <property type="evidence" value="ECO:0007669"/>
    <property type="project" value="InterPro"/>
</dbReference>
<dbReference type="SMART" id="SM00176">
    <property type="entry name" value="RAN"/>
    <property type="match status" value="1"/>
</dbReference>
<proteinExistence type="inferred from homology"/>
<dbReference type="SMART" id="SM00173">
    <property type="entry name" value="RAS"/>
    <property type="match status" value="2"/>
</dbReference>
<dbReference type="GO" id="GO:0016020">
    <property type="term" value="C:membrane"/>
    <property type="evidence" value="ECO:0007669"/>
    <property type="project" value="UniProtKB-SubCell"/>
</dbReference>
<dbReference type="SMART" id="SM00174">
    <property type="entry name" value="RHO"/>
    <property type="match status" value="1"/>
</dbReference>
<name>A0A9P6LVR8_MORAP</name>
<evidence type="ECO:0000256" key="5">
    <source>
        <dbReference type="ARBA" id="ARBA00023136"/>
    </source>
</evidence>
<dbReference type="GO" id="GO:0005525">
    <property type="term" value="F:GTP binding"/>
    <property type="evidence" value="ECO:0007669"/>
    <property type="project" value="UniProtKB-KW"/>
</dbReference>
<evidence type="ECO:0000256" key="3">
    <source>
        <dbReference type="ARBA" id="ARBA00022741"/>
    </source>
</evidence>
<dbReference type="InterPro" id="IPR027417">
    <property type="entry name" value="P-loop_NTPase"/>
</dbReference>
<dbReference type="NCBIfam" id="TIGR00231">
    <property type="entry name" value="small_GTP"/>
    <property type="match status" value="2"/>
</dbReference>
<keyword evidence="6" id="KW-0449">Lipoprotein</keyword>
<dbReference type="SMART" id="SM00175">
    <property type="entry name" value="RAB"/>
    <property type="match status" value="2"/>
</dbReference>
<comment type="similarity">
    <text evidence="2">Belongs to the small GTPase superfamily. Rab family.</text>
</comment>
<sequence length="459" mass="51809">MTAVSGTSTKQLQNSKQSKLLQCPVELLKLFVAHIRKVIDLKCFTHTCSMLLHMVDAKDWYDLYQFQASTPTKAGFIDHGPSDTDYWKRISLTEYGYNDLYKGVGKSDLMSRFKKNEFKAGTKSTVGVDFTSKCIPIDTKIIKAQIWDIVGQERYRAVTCAYYRRAVGVVLFYDITQAATYEDVPRWLKEIREHGDTNIRIMLAGNKSDLSHQRDVSPDEASRFAAENGLSFVETSALASSNVHLLFRRLLTEIYCTTSDAMDWYALYHFQSATPAPECFIDCESNEATYWKRISLKKYGHDHLFKVVLTSDSDVGKSDLILRFAIQEFSPCTMATVGVEFTSSSIRIDTKIIKAQIWDPAYYKGTAGVMLVYDITRRATFESLGQWLKDVRVHAPSNATIMLVGNKSDLCHLRAVSTDEASRFAAVNGLSFIETSALDSSNVDLSFQRLLKGKEKGQQ</sequence>
<evidence type="ECO:0000313" key="9">
    <source>
        <dbReference type="Proteomes" id="UP000738359"/>
    </source>
</evidence>
<keyword evidence="5" id="KW-0472">Membrane</keyword>
<dbReference type="FunFam" id="3.40.50.300:FF:000274">
    <property type="entry name" value="ras-related protein RABA5a"/>
    <property type="match status" value="1"/>
</dbReference>
<evidence type="ECO:0000256" key="2">
    <source>
        <dbReference type="ARBA" id="ARBA00006270"/>
    </source>
</evidence>
<dbReference type="EMBL" id="JAAAHY010001711">
    <property type="protein sequence ID" value="KAF9947196.1"/>
    <property type="molecule type" value="Genomic_DNA"/>
</dbReference>
<dbReference type="SUPFAM" id="SSF52540">
    <property type="entry name" value="P-loop containing nucleoside triphosphate hydrolases"/>
    <property type="match status" value="2"/>
</dbReference>
<keyword evidence="9" id="KW-1185">Reference proteome</keyword>
<accession>A0A9P6LVR8</accession>
<dbReference type="OrthoDB" id="10390803at2759"/>